<evidence type="ECO:0000256" key="7">
    <source>
        <dbReference type="ARBA" id="ARBA00022840"/>
    </source>
</evidence>
<dbReference type="Proteomes" id="UP000193781">
    <property type="component" value="Unassembled WGS sequence"/>
</dbReference>
<evidence type="ECO:0000256" key="8">
    <source>
        <dbReference type="ARBA" id="ARBA00022989"/>
    </source>
</evidence>
<proteinExistence type="inferred from homology"/>
<evidence type="ECO:0000313" key="11">
    <source>
        <dbReference type="EMBL" id="ORW16084.1"/>
    </source>
</evidence>
<dbReference type="Gene3D" id="2.40.50.910">
    <property type="entry name" value="Type VII secretion system EccB, repeat 3 domain"/>
    <property type="match status" value="1"/>
</dbReference>
<dbReference type="Gene3D" id="3.30.2390.20">
    <property type="entry name" value="Type VII secretion system EccB, repeat 1 domain"/>
    <property type="match status" value="1"/>
</dbReference>
<keyword evidence="8 10" id="KW-1133">Transmembrane helix</keyword>
<evidence type="ECO:0000256" key="4">
    <source>
        <dbReference type="ARBA" id="ARBA00022692"/>
    </source>
</evidence>
<keyword evidence="4 10" id="KW-0812">Transmembrane</keyword>
<evidence type="ECO:0000256" key="3">
    <source>
        <dbReference type="ARBA" id="ARBA00022475"/>
    </source>
</evidence>
<evidence type="ECO:0000256" key="10">
    <source>
        <dbReference type="SAM" id="Phobius"/>
    </source>
</evidence>
<dbReference type="GO" id="GO:0005524">
    <property type="term" value="F:ATP binding"/>
    <property type="evidence" value="ECO:0007669"/>
    <property type="project" value="UniProtKB-KW"/>
</dbReference>
<dbReference type="EMBL" id="LQPH01000164">
    <property type="protein sequence ID" value="ORW16084.1"/>
    <property type="molecule type" value="Genomic_DNA"/>
</dbReference>
<dbReference type="OrthoDB" id="3847604at2"/>
<reference evidence="11 12" key="1">
    <citation type="submission" date="2016-01" db="EMBL/GenBank/DDBJ databases">
        <title>The new phylogeny of the genus Mycobacterium.</title>
        <authorList>
            <person name="Tarcisio F."/>
            <person name="Conor M."/>
            <person name="Antonella G."/>
            <person name="Elisabetta G."/>
            <person name="Giulia F.S."/>
            <person name="Sara T."/>
            <person name="Anna F."/>
            <person name="Clotilde B."/>
            <person name="Roberto B."/>
            <person name="Veronica D.S."/>
            <person name="Fabio R."/>
            <person name="Monica P."/>
            <person name="Olivier J."/>
            <person name="Enrico T."/>
            <person name="Nicola S."/>
        </authorList>
    </citation>
    <scope>NUCLEOTIDE SEQUENCE [LARGE SCALE GENOMIC DNA]</scope>
    <source>
        <strain evidence="11 12">DSM 44803</strain>
    </source>
</reference>
<evidence type="ECO:0000256" key="6">
    <source>
        <dbReference type="ARBA" id="ARBA00022801"/>
    </source>
</evidence>
<evidence type="ECO:0000313" key="12">
    <source>
        <dbReference type="Proteomes" id="UP000193781"/>
    </source>
</evidence>
<gene>
    <name evidence="11" type="ORF">AWC17_15195</name>
</gene>
<evidence type="ECO:0000256" key="9">
    <source>
        <dbReference type="ARBA" id="ARBA00023136"/>
    </source>
</evidence>
<dbReference type="NCBIfam" id="TIGR03919">
    <property type="entry name" value="T7SS_EccB"/>
    <property type="match status" value="1"/>
</dbReference>
<name>A0A1X1YYG3_9MYCO</name>
<dbReference type="GO" id="GO:0005886">
    <property type="term" value="C:plasma membrane"/>
    <property type="evidence" value="ECO:0007669"/>
    <property type="project" value="UniProtKB-SubCell"/>
</dbReference>
<dbReference type="GO" id="GO:0005576">
    <property type="term" value="C:extracellular region"/>
    <property type="evidence" value="ECO:0007669"/>
    <property type="project" value="TreeGrafter"/>
</dbReference>
<sequence>MPRGGLNYASLEQVSAWRFLRHRVSVAIGRRNVRLVHDPSKNAAASLLVGFVLAVGIVGICAILAWIKPIGQVGKSKIVEARGGGGLYVEVGGVMHPVLNKASARLITGQAADAPLVPMSEILKSPVGPTVGILGAPDDLSVRTPGDTGWALCDKLGSQGSQVIPKVTVIDGLATLGDWAHTITSPEAALMTYGGATFLVTDGHRSEIDLADKPVTLALGLPVGDLHPSAMSRALYEALTPTAALRVPAIPDAGGPVSYSSPGLPVVSGSVMRVSDVTGDPQFFVALPAGVQRIPQTVATMIINAGVVPGAQVMSARSAALTAMPQAVGFDLSVYPSAMVKLLDKAAEPVTCVMWRKTNGEPQAQVSTISGRRLPIPVGDERRVVPFISAGVNTADEVYVSPSSANYVQVTGVQPDSVRGESLWFIGNNGTRFGVPTVGSNGDDQSREALGFKGTSPTPAPWAVIKWLPAGPVLSKSAAMAQHDSLVPDPKVAALQQVKGAGQ</sequence>
<dbReference type="InterPro" id="IPR042485">
    <property type="entry name" value="T7SS_EccB_R3"/>
</dbReference>
<comment type="subcellular location">
    <subcellularLocation>
        <location evidence="1">Cell membrane</location>
        <topology evidence="1">Single-pass membrane protein</topology>
    </subcellularLocation>
</comment>
<dbReference type="PANTHER" id="PTHR40765">
    <property type="entry name" value="ESX-2 SECRETION SYSTEM ATPASE ECCB2"/>
    <property type="match status" value="1"/>
</dbReference>
<dbReference type="GO" id="GO:0016787">
    <property type="term" value="F:hydrolase activity"/>
    <property type="evidence" value="ECO:0007669"/>
    <property type="project" value="UniProtKB-KW"/>
</dbReference>
<keyword evidence="6" id="KW-0378">Hydrolase</keyword>
<evidence type="ECO:0000256" key="5">
    <source>
        <dbReference type="ARBA" id="ARBA00022741"/>
    </source>
</evidence>
<dbReference type="InterPro" id="IPR044857">
    <property type="entry name" value="T7SS_EccB_R1"/>
</dbReference>
<evidence type="ECO:0000256" key="1">
    <source>
        <dbReference type="ARBA" id="ARBA00004162"/>
    </source>
</evidence>
<keyword evidence="7" id="KW-0067">ATP-binding</keyword>
<keyword evidence="5" id="KW-0547">Nucleotide-binding</keyword>
<dbReference type="Pfam" id="PF05108">
    <property type="entry name" value="T7SS_ESX1_EccB"/>
    <property type="match status" value="1"/>
</dbReference>
<dbReference type="InterPro" id="IPR007795">
    <property type="entry name" value="T7SS_EccB"/>
</dbReference>
<keyword evidence="3" id="KW-1003">Cell membrane</keyword>
<dbReference type="PANTHER" id="PTHR40765:SF2">
    <property type="entry name" value="ESX-2 SECRETION SYSTEM ATPASE ECCB2"/>
    <property type="match status" value="1"/>
</dbReference>
<accession>A0A1X1YYG3</accession>
<comment type="caution">
    <text evidence="11">The sequence shown here is derived from an EMBL/GenBank/DDBJ whole genome shotgun (WGS) entry which is preliminary data.</text>
</comment>
<keyword evidence="9 10" id="KW-0472">Membrane</keyword>
<organism evidence="11 12">
    <name type="scientific">Mycobacterium nebraskense</name>
    <dbReference type="NCBI Taxonomy" id="244292"/>
    <lineage>
        <taxon>Bacteria</taxon>
        <taxon>Bacillati</taxon>
        <taxon>Actinomycetota</taxon>
        <taxon>Actinomycetes</taxon>
        <taxon>Mycobacteriales</taxon>
        <taxon>Mycobacteriaceae</taxon>
        <taxon>Mycobacterium</taxon>
    </lineage>
</organism>
<dbReference type="RefSeq" id="WP_085165251.1">
    <property type="nucleotide sequence ID" value="NZ_JACKSS010000080.1"/>
</dbReference>
<dbReference type="AlphaFoldDB" id="A0A1X1YYG3"/>
<protein>
    <submittedName>
        <fullName evidence="11">Type VII secretion protein EccB</fullName>
    </submittedName>
</protein>
<evidence type="ECO:0000256" key="2">
    <source>
        <dbReference type="ARBA" id="ARBA00008149"/>
    </source>
</evidence>
<keyword evidence="12" id="KW-1185">Reference proteome</keyword>
<feature type="transmembrane region" description="Helical" evidence="10">
    <location>
        <begin position="43"/>
        <end position="67"/>
    </location>
</feature>
<comment type="similarity">
    <text evidence="2">Belongs to the EccB family.</text>
</comment>